<dbReference type="InterPro" id="IPR010248">
    <property type="entry name" value="His_ut_repres"/>
</dbReference>
<dbReference type="HOGENOM" id="CLU_063236_0_0_5"/>
<dbReference type="InterPro" id="IPR050679">
    <property type="entry name" value="Bact_HTH_transcr_reg"/>
</dbReference>
<evidence type="ECO:0000313" key="7">
    <source>
        <dbReference type="Proteomes" id="UP000001929"/>
    </source>
</evidence>
<dbReference type="AlphaFoldDB" id="Q2RUV0"/>
<name>Q2RUV0_RHORT</name>
<gene>
    <name evidence="6" type="ordered locus">Rru_A1294</name>
</gene>
<dbReference type="eggNOG" id="COG2188">
    <property type="taxonomic scope" value="Bacteria"/>
</dbReference>
<feature type="domain" description="HTH gntR-type" evidence="5">
    <location>
        <begin position="7"/>
        <end position="75"/>
    </location>
</feature>
<evidence type="ECO:0000259" key="5">
    <source>
        <dbReference type="PROSITE" id="PS50949"/>
    </source>
</evidence>
<keyword evidence="7" id="KW-1185">Reference proteome</keyword>
<keyword evidence="2" id="KW-0238">DNA-binding</keyword>
<dbReference type="Proteomes" id="UP000001929">
    <property type="component" value="Chromosome"/>
</dbReference>
<organism evidence="6 7">
    <name type="scientific">Rhodospirillum rubrum (strain ATCC 11170 / ATH 1.1.1 / DSM 467 / LMG 4362 / NCIMB 8255 / S1)</name>
    <dbReference type="NCBI Taxonomy" id="269796"/>
    <lineage>
        <taxon>Bacteria</taxon>
        <taxon>Pseudomonadati</taxon>
        <taxon>Pseudomonadota</taxon>
        <taxon>Alphaproteobacteria</taxon>
        <taxon>Rhodospirillales</taxon>
        <taxon>Rhodospirillaceae</taxon>
        <taxon>Rhodospirillum</taxon>
    </lineage>
</organism>
<dbReference type="SMART" id="SM00866">
    <property type="entry name" value="UTRA"/>
    <property type="match status" value="1"/>
</dbReference>
<dbReference type="SUPFAM" id="SSF64288">
    <property type="entry name" value="Chorismate lyase-like"/>
    <property type="match status" value="1"/>
</dbReference>
<dbReference type="EnsemblBacteria" id="ABC22095">
    <property type="protein sequence ID" value="ABC22095"/>
    <property type="gene ID" value="Rru_A1294"/>
</dbReference>
<dbReference type="PRINTS" id="PR00035">
    <property type="entry name" value="HTHGNTR"/>
</dbReference>
<keyword evidence="3" id="KW-0804">Transcription</keyword>
<protein>
    <recommendedName>
        <fullName evidence="4">Histidine utilization repressor</fullName>
    </recommendedName>
</protein>
<accession>Q2RUV0</accession>
<dbReference type="PANTHER" id="PTHR44846">
    <property type="entry name" value="MANNOSYL-D-GLYCERATE TRANSPORT/METABOLISM SYSTEM REPRESSOR MNGR-RELATED"/>
    <property type="match status" value="1"/>
</dbReference>
<proteinExistence type="predicted"/>
<evidence type="ECO:0000313" key="6">
    <source>
        <dbReference type="EMBL" id="ABC22095.1"/>
    </source>
</evidence>
<dbReference type="NCBIfam" id="TIGR02018">
    <property type="entry name" value="his_ut_repres"/>
    <property type="match status" value="1"/>
</dbReference>
<dbReference type="InterPro" id="IPR011663">
    <property type="entry name" value="UTRA"/>
</dbReference>
<dbReference type="STRING" id="269796.Rru_A1294"/>
<dbReference type="Gene3D" id="1.10.10.10">
    <property type="entry name" value="Winged helix-like DNA-binding domain superfamily/Winged helix DNA-binding domain"/>
    <property type="match status" value="1"/>
</dbReference>
<dbReference type="PATRIC" id="fig|269796.9.peg.1360"/>
<dbReference type="PANTHER" id="PTHR44846:SF16">
    <property type="entry name" value="TRANSCRIPTIONAL REGULATOR PHNF-RELATED"/>
    <property type="match status" value="1"/>
</dbReference>
<dbReference type="PhylomeDB" id="Q2RUV0"/>
<keyword evidence="1" id="KW-0805">Transcription regulation</keyword>
<dbReference type="Gene3D" id="3.40.1410.10">
    <property type="entry name" value="Chorismate lyase-like"/>
    <property type="match status" value="1"/>
</dbReference>
<dbReference type="FunFam" id="1.10.10.10:FF:000079">
    <property type="entry name" value="GntR family transcriptional regulator"/>
    <property type="match status" value="1"/>
</dbReference>
<dbReference type="SMART" id="SM00345">
    <property type="entry name" value="HTH_GNTR"/>
    <property type="match status" value="1"/>
</dbReference>
<dbReference type="EMBL" id="CP000230">
    <property type="protein sequence ID" value="ABC22095.1"/>
    <property type="molecule type" value="Genomic_DNA"/>
</dbReference>
<dbReference type="Pfam" id="PF07702">
    <property type="entry name" value="UTRA"/>
    <property type="match status" value="1"/>
</dbReference>
<dbReference type="InterPro" id="IPR036388">
    <property type="entry name" value="WH-like_DNA-bd_sf"/>
</dbReference>
<dbReference type="InterPro" id="IPR036390">
    <property type="entry name" value="WH_DNA-bd_sf"/>
</dbReference>
<evidence type="ECO:0000256" key="2">
    <source>
        <dbReference type="ARBA" id="ARBA00023125"/>
    </source>
</evidence>
<sequence length="244" mass="27215">MWKSGPVPLYEAVKRDLLRKIDEGLYAPDARLPSENELVAAYGVSRMTVHRALRELSQQGVLVRLQGVGTFVRRPRPQAALMEVRDITEEIRGRGHRHDATLVTLERLGAPPLVAHALDLAEGAPLFHSLIVHREEGVPVQVEERFVLPAFAPDYLEQDFLATVGTSTYLLSRGPISELEHVIQAECPDEATRALLDLGGGEPCLRLVRRTWTGDRPVTYSLLTYPGSRYSLGSRQRLERGRPA</sequence>
<evidence type="ECO:0000256" key="4">
    <source>
        <dbReference type="NCBIfam" id="TIGR02018"/>
    </source>
</evidence>
<dbReference type="CDD" id="cd07377">
    <property type="entry name" value="WHTH_GntR"/>
    <property type="match status" value="1"/>
</dbReference>
<dbReference type="InterPro" id="IPR028978">
    <property type="entry name" value="Chorismate_lyase_/UTRA_dom_sf"/>
</dbReference>
<dbReference type="GO" id="GO:0003677">
    <property type="term" value="F:DNA binding"/>
    <property type="evidence" value="ECO:0007669"/>
    <property type="project" value="UniProtKB-UniRule"/>
</dbReference>
<dbReference type="GO" id="GO:0006547">
    <property type="term" value="P:L-histidine metabolic process"/>
    <property type="evidence" value="ECO:0007669"/>
    <property type="project" value="UniProtKB-UniRule"/>
</dbReference>
<dbReference type="KEGG" id="rru:Rru_A1294"/>
<reference evidence="6 7" key="1">
    <citation type="journal article" date="2011" name="Stand. Genomic Sci.">
        <title>Complete genome sequence of Rhodospirillum rubrum type strain (S1).</title>
        <authorList>
            <person name="Munk A.C."/>
            <person name="Copeland A."/>
            <person name="Lucas S."/>
            <person name="Lapidus A."/>
            <person name="Del Rio T.G."/>
            <person name="Barry K."/>
            <person name="Detter J.C."/>
            <person name="Hammon N."/>
            <person name="Israni S."/>
            <person name="Pitluck S."/>
            <person name="Brettin T."/>
            <person name="Bruce D."/>
            <person name="Han C."/>
            <person name="Tapia R."/>
            <person name="Gilna P."/>
            <person name="Schmutz J."/>
            <person name="Larimer F."/>
            <person name="Land M."/>
            <person name="Kyrpides N.C."/>
            <person name="Mavromatis K."/>
            <person name="Richardson P."/>
            <person name="Rohde M."/>
            <person name="Goker M."/>
            <person name="Klenk H.P."/>
            <person name="Zhang Y."/>
            <person name="Roberts G.P."/>
            <person name="Reslewic S."/>
            <person name="Schwartz D.C."/>
        </authorList>
    </citation>
    <scope>NUCLEOTIDE SEQUENCE [LARGE SCALE GENOMIC DNA]</scope>
    <source>
        <strain evidence="7">ATCC 11170 / ATH 1.1.1 / DSM 467 / LMG 4362 / NCIMB 8255 / S1</strain>
    </source>
</reference>
<dbReference type="GO" id="GO:0003700">
    <property type="term" value="F:DNA-binding transcription factor activity"/>
    <property type="evidence" value="ECO:0007669"/>
    <property type="project" value="UniProtKB-UniRule"/>
</dbReference>
<dbReference type="PROSITE" id="PS50949">
    <property type="entry name" value="HTH_GNTR"/>
    <property type="match status" value="1"/>
</dbReference>
<evidence type="ECO:0000256" key="3">
    <source>
        <dbReference type="ARBA" id="ARBA00023163"/>
    </source>
</evidence>
<evidence type="ECO:0000256" key="1">
    <source>
        <dbReference type="ARBA" id="ARBA00023015"/>
    </source>
</evidence>
<dbReference type="Pfam" id="PF00392">
    <property type="entry name" value="GntR"/>
    <property type="match status" value="1"/>
</dbReference>
<dbReference type="InterPro" id="IPR000524">
    <property type="entry name" value="Tscrpt_reg_HTH_GntR"/>
</dbReference>
<dbReference type="SUPFAM" id="SSF46785">
    <property type="entry name" value="Winged helix' DNA-binding domain"/>
    <property type="match status" value="1"/>
</dbReference>
<dbReference type="GO" id="GO:0045892">
    <property type="term" value="P:negative regulation of DNA-templated transcription"/>
    <property type="evidence" value="ECO:0007669"/>
    <property type="project" value="UniProtKB-UniRule"/>
</dbReference>